<protein>
    <recommendedName>
        <fullName evidence="10">tRNA (guanosine(18)-2'-O)-methyltransferase TARBP1</fullName>
        <ecNumber evidence="9">2.1.1.34</ecNumber>
    </recommendedName>
    <alternativeName>
        <fullName evidence="11">TAR RNA-binding protein 1</fullName>
    </alternativeName>
</protein>
<dbReference type="GO" id="GO:0003723">
    <property type="term" value="F:RNA binding"/>
    <property type="evidence" value="ECO:0007669"/>
    <property type="project" value="UniProtKB-KW"/>
</dbReference>
<evidence type="ECO:0000256" key="4">
    <source>
        <dbReference type="ARBA" id="ARBA00022691"/>
    </source>
</evidence>
<keyword evidence="6" id="KW-0007">Acetylation</keyword>
<dbReference type="Gene3D" id="3.40.1280.10">
    <property type="match status" value="1"/>
</dbReference>
<dbReference type="EMBL" id="AMQN01006667">
    <property type="status" value="NOT_ANNOTATED_CDS"/>
    <property type="molecule type" value="Genomic_DNA"/>
</dbReference>
<dbReference type="OrthoDB" id="241340at2759"/>
<dbReference type="STRING" id="283909.R7UXG0"/>
<dbReference type="InterPro" id="IPR001537">
    <property type="entry name" value="SpoU_MeTrfase"/>
</dbReference>
<dbReference type="InterPro" id="IPR044748">
    <property type="entry name" value="Trm3/TARBP1_C"/>
</dbReference>
<evidence type="ECO:0000256" key="1">
    <source>
        <dbReference type="ARBA" id="ARBA00007228"/>
    </source>
</evidence>
<dbReference type="EC" id="2.1.1.34" evidence="9"/>
<dbReference type="FunFam" id="3.40.1280.10:FF:000010">
    <property type="entry name" value="probable methyltransferase TARBP1"/>
    <property type="match status" value="1"/>
</dbReference>
<dbReference type="CDD" id="cd18091">
    <property type="entry name" value="SpoU-like_TRM3-like"/>
    <property type="match status" value="1"/>
</dbReference>
<dbReference type="SUPFAM" id="SSF75217">
    <property type="entry name" value="alpha/beta knot"/>
    <property type="match status" value="1"/>
</dbReference>
<evidence type="ECO:0000256" key="10">
    <source>
        <dbReference type="ARBA" id="ARBA00093636"/>
    </source>
</evidence>
<dbReference type="GO" id="GO:0141100">
    <property type="term" value="F:tRNA (guanine(18)-2'-O)-methyltransferase activity"/>
    <property type="evidence" value="ECO:0007669"/>
    <property type="project" value="UniProtKB-EC"/>
</dbReference>
<evidence type="ECO:0000313" key="15">
    <source>
        <dbReference type="Proteomes" id="UP000014760"/>
    </source>
</evidence>
<evidence type="ECO:0000256" key="7">
    <source>
        <dbReference type="ARBA" id="ARBA00093266"/>
    </source>
</evidence>
<evidence type="ECO:0000256" key="9">
    <source>
        <dbReference type="ARBA" id="ARBA00093594"/>
    </source>
</evidence>
<keyword evidence="2" id="KW-0489">Methyltransferase</keyword>
<name>R7UXG0_CAPTE</name>
<organism evidence="13">
    <name type="scientific">Capitella teleta</name>
    <name type="common">Polychaete worm</name>
    <dbReference type="NCBI Taxonomy" id="283909"/>
    <lineage>
        <taxon>Eukaryota</taxon>
        <taxon>Metazoa</taxon>
        <taxon>Spiralia</taxon>
        <taxon>Lophotrochozoa</taxon>
        <taxon>Annelida</taxon>
        <taxon>Polychaeta</taxon>
        <taxon>Sedentaria</taxon>
        <taxon>Scolecida</taxon>
        <taxon>Capitellidae</taxon>
        <taxon>Capitella</taxon>
    </lineage>
</organism>
<dbReference type="EnsemblMetazoa" id="CapteT220697">
    <property type="protein sequence ID" value="CapteP220697"/>
    <property type="gene ID" value="CapteG220697"/>
</dbReference>
<evidence type="ECO:0000256" key="8">
    <source>
        <dbReference type="ARBA" id="ARBA00093361"/>
    </source>
</evidence>
<dbReference type="PANTHER" id="PTHR12029:SF11">
    <property type="entry name" value="METHYLTRANSFERASE TARBP1-RELATED"/>
    <property type="match status" value="1"/>
</dbReference>
<sequence>MASLEVLAAIVDSNKILNAKIISVVARIKSMIELSPPADPLQHLEIARALIKLPSISSMTANSNHHQSHQGALSLSEDSACLLAEVCLPLLHADFMTKENAHCVIDILATVFPLLPPSTRAVILEACCASLEKYIREQSATYFEAEPGVVAMLALDLLSNFSVDFFSNDWKARVLAVLEEILRKGEGRVACHAINMLTPLLRDDPQLLPLWRCVRSVFHSHGSDDSCSQALLLLCALADLFLPPCGPPGPITQLLAEEDSFWEILQSGLSSPSPLTRKRTSYLLKRIMDALHSNHVSVTPSFSDALFQWDAGLGMEQCVVWDALVLVAETLEEKQIHVIKPVLDSRMKDVLLSAALRSACAGKVSVHVTWLTSLLVRMSHHESVAVKEWAVKFTLSMHLTSDHLSDPRVLKFILGPFMKMLTDSKVYHSCLQRPSVARIKGFPAMDTALPAFFSRCHSELSGHKREKFFEDFFKGMSDEAWDGSCLVFIFQGLSQLPAEPVLGPEVLSCVRKLLTTSCSTVELHVRGALHCFFLRTLMRIIDTERVNPEAFASVLCVISAAEALQRGEALWQEVSQWMAAQSHEAWSPEAMLQSLQHDCAEHLMSAENEVASSVQLSRMLLLALDAHVVSHEHLQLILRPVVELIASAGTRVYLDASRVNRALLLISSLLEEMRCGCDEEVIAMLSGCIVESFMAFATRQLTELQEVAHMTGINHQVAFLRAMLSVDKLRAVMWECAHTHTLLNTCVQSILAEQTTALSQQLSKHASLLFAVALSRHAPAHVRLNLKQTLFDRWLPVPCFMKPPDWVDKDSSSDDLQLGLTWGMLSSEHVSQQWALLSSHLGTEEGCGFRVSPACIDACLCTLDVLSPEALLPLLNCLKCILAEMPEEIQLRILQLAYTTLTEHVQNLSFWSLLDAFLPLILTEHKYEQLQLAADEWLSRLLELGQEKSGLANMLVQHLDRHLLLRPQLNLISCLQKTLLFGPVHSKGRRFSIEVHQYLLTLGEALPTNKLRDGSSRCDRMVRIRALSLLAKLSAAASRECHALLLALLRSLMLQLQQLQAVSGFKSYSNSLSHREKHRIVCAFFLLETVMNEEFVQTCFAEYVWSALKAESQPSVRVYLEWLIARLMLKHPFMQQAMWDVISQPTSEKKASYFSSVLCILSHLSKALDWPAPEQEAFYERAFPVVLPWCMAHHFTLRVYAQACLLSLWQHCSQRSLLLTRFHLLQHFVQQISSSGDHARVLLDNFTCLLHPICDLSIETLVSTLPRLCDIVETEWLSVESFDPIEGSVIPLRNPSPTLAQCQQGLWKVKSNKSETEVVTSSSAEGDIQKKIIPWQSMIPEQDLDLTSRKRVKRGGLVLVTSLIDKVPNLGGLCRTSEIFGVSEFVISNIGFTRDRGFESLSVTAEKWIPISEVPIARLKPYLESMRREGYTLAGAEQTAQSVSLTEYAFPEKTVLLLGNEKEGIPVELIQMLDVCIEIPQQGLIRSLNVHVSGALLIWEYTRQHLAAPSSS</sequence>
<evidence type="ECO:0000256" key="6">
    <source>
        <dbReference type="ARBA" id="ARBA00022990"/>
    </source>
</evidence>
<dbReference type="OMA" id="ANIPRCK"/>
<dbReference type="InterPro" id="IPR045330">
    <property type="entry name" value="TRM3/TARBP1"/>
</dbReference>
<dbReference type="InterPro" id="IPR016024">
    <property type="entry name" value="ARM-type_fold"/>
</dbReference>
<evidence type="ECO:0000256" key="11">
    <source>
        <dbReference type="ARBA" id="ARBA00093656"/>
    </source>
</evidence>
<dbReference type="SUPFAM" id="SSF48371">
    <property type="entry name" value="ARM repeat"/>
    <property type="match status" value="2"/>
</dbReference>
<evidence type="ECO:0000313" key="13">
    <source>
        <dbReference type="EMBL" id="ELU08602.1"/>
    </source>
</evidence>
<evidence type="ECO:0000256" key="3">
    <source>
        <dbReference type="ARBA" id="ARBA00022679"/>
    </source>
</evidence>
<dbReference type="HOGENOM" id="CLU_002618_1_0_1"/>
<evidence type="ECO:0000256" key="5">
    <source>
        <dbReference type="ARBA" id="ARBA00022884"/>
    </source>
</evidence>
<evidence type="ECO:0000256" key="2">
    <source>
        <dbReference type="ARBA" id="ARBA00022603"/>
    </source>
</evidence>
<feature type="domain" description="tRNA/rRNA methyltransferase SpoU type" evidence="12">
    <location>
        <begin position="1357"/>
        <end position="1498"/>
    </location>
</feature>
<gene>
    <name evidence="13" type="ORF">CAPTEDRAFT_220697</name>
</gene>
<keyword evidence="15" id="KW-1185">Reference proteome</keyword>
<dbReference type="GO" id="GO:0030488">
    <property type="term" value="P:tRNA methylation"/>
    <property type="evidence" value="ECO:0007669"/>
    <property type="project" value="InterPro"/>
</dbReference>
<keyword evidence="3" id="KW-0808">Transferase</keyword>
<dbReference type="InterPro" id="IPR029028">
    <property type="entry name" value="Alpha/beta_knot_MTases"/>
</dbReference>
<evidence type="ECO:0000259" key="12">
    <source>
        <dbReference type="Pfam" id="PF00588"/>
    </source>
</evidence>
<dbReference type="Pfam" id="PF00588">
    <property type="entry name" value="SpoU_methylase"/>
    <property type="match status" value="1"/>
</dbReference>
<dbReference type="Proteomes" id="UP000014760">
    <property type="component" value="Unassembled WGS sequence"/>
</dbReference>
<proteinExistence type="inferred from homology"/>
<reference evidence="15" key="1">
    <citation type="submission" date="2012-12" db="EMBL/GenBank/DDBJ databases">
        <authorList>
            <person name="Hellsten U."/>
            <person name="Grimwood J."/>
            <person name="Chapman J.A."/>
            <person name="Shapiro H."/>
            <person name="Aerts A."/>
            <person name="Otillar R.P."/>
            <person name="Terry A.Y."/>
            <person name="Boore J.L."/>
            <person name="Simakov O."/>
            <person name="Marletaz F."/>
            <person name="Cho S.-J."/>
            <person name="Edsinger-Gonzales E."/>
            <person name="Havlak P."/>
            <person name="Kuo D.-H."/>
            <person name="Larsson T."/>
            <person name="Lv J."/>
            <person name="Arendt D."/>
            <person name="Savage R."/>
            <person name="Osoegawa K."/>
            <person name="de Jong P."/>
            <person name="Lindberg D.R."/>
            <person name="Seaver E.C."/>
            <person name="Weisblat D.A."/>
            <person name="Putnam N.H."/>
            <person name="Grigoriev I.V."/>
            <person name="Rokhsar D.S."/>
        </authorList>
    </citation>
    <scope>NUCLEOTIDE SEQUENCE</scope>
    <source>
        <strain evidence="15">I ESC-2004</strain>
    </source>
</reference>
<keyword evidence="5" id="KW-0694">RNA-binding</keyword>
<dbReference type="InterPro" id="IPR029026">
    <property type="entry name" value="tRNA_m1G_MTases_N"/>
</dbReference>
<comment type="function">
    <text evidence="8">S-adenosyl-L-methionine-dependent 2'-O-ribose methyltransferase that catalyzes the formation of 2'-O-methylguanosine at position 18 (Gm18) in a subset of tRNA. Selectively mediates Gm18 methylation of tRNAGln-TTG/CTG and tRNASer-TGA/GCT. Gm18 modification can enhance the stability of modified tRNAs.</text>
</comment>
<accession>R7UXG0</accession>
<comment type="catalytic activity">
    <reaction evidence="7">
        <text>guanosine(18) in tRNA + S-adenosyl-L-methionine = 2'-O-methylguanosine(18) in tRNA + S-adenosyl-L-homocysteine + H(+)</text>
        <dbReference type="Rhea" id="RHEA:20077"/>
        <dbReference type="Rhea" id="RHEA-COMP:10190"/>
        <dbReference type="Rhea" id="RHEA-COMP:10192"/>
        <dbReference type="ChEBI" id="CHEBI:15378"/>
        <dbReference type="ChEBI" id="CHEBI:57856"/>
        <dbReference type="ChEBI" id="CHEBI:59789"/>
        <dbReference type="ChEBI" id="CHEBI:74269"/>
        <dbReference type="ChEBI" id="CHEBI:74445"/>
        <dbReference type="EC" id="2.1.1.34"/>
    </reaction>
    <physiologicalReaction direction="left-to-right" evidence="7">
        <dbReference type="Rhea" id="RHEA:20078"/>
    </physiologicalReaction>
</comment>
<reference evidence="14" key="3">
    <citation type="submission" date="2015-06" db="UniProtKB">
        <authorList>
            <consortium name="EnsemblMetazoa"/>
        </authorList>
    </citation>
    <scope>IDENTIFICATION</scope>
</reference>
<dbReference type="EMBL" id="KB298910">
    <property type="protein sequence ID" value="ELU08602.1"/>
    <property type="molecule type" value="Genomic_DNA"/>
</dbReference>
<keyword evidence="4" id="KW-0949">S-adenosyl-L-methionine</keyword>
<dbReference type="PANTHER" id="PTHR12029">
    <property type="entry name" value="RNA METHYLTRANSFERASE"/>
    <property type="match status" value="1"/>
</dbReference>
<evidence type="ECO:0000313" key="14">
    <source>
        <dbReference type="EnsemblMetazoa" id="CapteP220697"/>
    </source>
</evidence>
<reference evidence="13 15" key="2">
    <citation type="journal article" date="2013" name="Nature">
        <title>Insights into bilaterian evolution from three spiralian genomes.</title>
        <authorList>
            <person name="Simakov O."/>
            <person name="Marletaz F."/>
            <person name="Cho S.J."/>
            <person name="Edsinger-Gonzales E."/>
            <person name="Havlak P."/>
            <person name="Hellsten U."/>
            <person name="Kuo D.H."/>
            <person name="Larsson T."/>
            <person name="Lv J."/>
            <person name="Arendt D."/>
            <person name="Savage R."/>
            <person name="Osoegawa K."/>
            <person name="de Jong P."/>
            <person name="Grimwood J."/>
            <person name="Chapman J.A."/>
            <person name="Shapiro H."/>
            <person name="Aerts A."/>
            <person name="Otillar R.P."/>
            <person name="Terry A.Y."/>
            <person name="Boore J.L."/>
            <person name="Grigoriev I.V."/>
            <person name="Lindberg D.R."/>
            <person name="Seaver E.C."/>
            <person name="Weisblat D.A."/>
            <person name="Putnam N.H."/>
            <person name="Rokhsar D.S."/>
        </authorList>
    </citation>
    <scope>NUCLEOTIDE SEQUENCE</scope>
    <source>
        <strain evidence="13 15">I ESC-2004</strain>
    </source>
</reference>
<comment type="similarity">
    <text evidence="1">Belongs to the class IV-like SAM-binding methyltransferase superfamily. RNA methyltransferase TrmH family.</text>
</comment>